<reference evidence="3 4" key="1">
    <citation type="submission" date="2015-09" db="EMBL/GenBank/DDBJ databases">
        <authorList>
            <consortium name="Swine Surveillance"/>
        </authorList>
    </citation>
    <scope>NUCLEOTIDE SEQUENCE [LARGE SCALE GENOMIC DNA]</scope>
    <source>
        <strain evidence="3 4">CECT 4292</strain>
    </source>
</reference>
<gene>
    <name evidence="3" type="ORF">RUA4292_00787</name>
</gene>
<proteinExistence type="inferred from homology"/>
<dbReference type="Gene3D" id="2.60.120.620">
    <property type="entry name" value="q2cbj1_9rhob like domain"/>
    <property type="match status" value="1"/>
</dbReference>
<dbReference type="Pfam" id="PF23169">
    <property type="entry name" value="HalD"/>
    <property type="match status" value="1"/>
</dbReference>
<dbReference type="InterPro" id="IPR005123">
    <property type="entry name" value="Oxoglu/Fe-dep_dioxygenase_dom"/>
</dbReference>
<accession>A0A0P1EB14</accession>
<dbReference type="Proteomes" id="UP000050783">
    <property type="component" value="Unassembled WGS sequence"/>
</dbReference>
<dbReference type="EMBL" id="CYPU01000013">
    <property type="protein sequence ID" value="CUH46621.1"/>
    <property type="molecule type" value="Genomic_DNA"/>
</dbReference>
<dbReference type="OrthoDB" id="9798229at2"/>
<dbReference type="GO" id="GO:0016491">
    <property type="term" value="F:oxidoreductase activity"/>
    <property type="evidence" value="ECO:0007669"/>
    <property type="project" value="UniProtKB-KW"/>
</dbReference>
<keyword evidence="1" id="KW-0408">Iron</keyword>
<dbReference type="SUPFAM" id="SSF51197">
    <property type="entry name" value="Clavaminate synthase-like"/>
    <property type="match status" value="1"/>
</dbReference>
<dbReference type="AlphaFoldDB" id="A0A0P1EB14"/>
<evidence type="ECO:0000256" key="1">
    <source>
        <dbReference type="RuleBase" id="RU003682"/>
    </source>
</evidence>
<organism evidence="3 4">
    <name type="scientific">Ruegeria atlantica</name>
    <dbReference type="NCBI Taxonomy" id="81569"/>
    <lineage>
        <taxon>Bacteria</taxon>
        <taxon>Pseudomonadati</taxon>
        <taxon>Pseudomonadota</taxon>
        <taxon>Alphaproteobacteria</taxon>
        <taxon>Rhodobacterales</taxon>
        <taxon>Roseobacteraceae</taxon>
        <taxon>Ruegeria</taxon>
    </lineage>
</organism>
<comment type="similarity">
    <text evidence="1">Belongs to the iron/ascorbate-dependent oxidoreductase family.</text>
</comment>
<evidence type="ECO:0000313" key="3">
    <source>
        <dbReference type="EMBL" id="CUH46621.1"/>
    </source>
</evidence>
<name>A0A0P1EB14_9RHOB</name>
<protein>
    <recommendedName>
        <fullName evidence="2">Fe2OG dioxygenase domain-containing protein</fullName>
    </recommendedName>
</protein>
<sequence>MRELINLQDYPLDRPGSPDWVTLVDNCKAKLAEDGLFNLAGFINADALPEAVAELKPVLETQSFTHSRKHNIYFQKEIEGLPADHPALTEYETSNRTICADQMGQAAVIRLYEWPPFAKFLASVMDKSVLFTMQDPLARVNVMGYHEGQALNWHFDRSEFTTTLLLQAPEVGGEFEYDQDLRSADDPNYAGVADLLEGHRSPKRIVLEPGTLNIFKGKNTAHRVTPVKGDQDRIIAVFSFYERPGVEFSEQERIGFYGRAA</sequence>
<dbReference type="RefSeq" id="WP_058276400.1">
    <property type="nucleotide sequence ID" value="NZ_CYPU01000013.1"/>
</dbReference>
<evidence type="ECO:0000313" key="4">
    <source>
        <dbReference type="Proteomes" id="UP000050783"/>
    </source>
</evidence>
<dbReference type="GeneID" id="55492067"/>
<keyword evidence="1" id="KW-0479">Metal-binding</keyword>
<feature type="domain" description="Fe2OG dioxygenase" evidence="2">
    <location>
        <begin position="132"/>
        <end position="243"/>
    </location>
</feature>
<dbReference type="GO" id="GO:0046872">
    <property type="term" value="F:metal ion binding"/>
    <property type="evidence" value="ECO:0007669"/>
    <property type="project" value="UniProtKB-KW"/>
</dbReference>
<dbReference type="PROSITE" id="PS51471">
    <property type="entry name" value="FE2OG_OXY"/>
    <property type="match status" value="1"/>
</dbReference>
<keyword evidence="1" id="KW-0560">Oxidoreductase</keyword>
<evidence type="ECO:0000259" key="2">
    <source>
        <dbReference type="PROSITE" id="PS51471"/>
    </source>
</evidence>
<dbReference type="InterPro" id="IPR056470">
    <property type="entry name" value="BesD/HalB-like"/>
</dbReference>